<dbReference type="PANTHER" id="PTHR21064">
    <property type="entry name" value="AMINOGLYCOSIDE PHOSPHOTRANSFERASE DOMAIN-CONTAINING PROTEIN-RELATED"/>
    <property type="match status" value="1"/>
</dbReference>
<evidence type="ECO:0000256" key="4">
    <source>
        <dbReference type="ARBA" id="ARBA00022741"/>
    </source>
</evidence>
<dbReference type="Gene3D" id="3.90.1200.10">
    <property type="match status" value="1"/>
</dbReference>
<keyword evidence="12" id="KW-1185">Reference proteome</keyword>
<dbReference type="InterPro" id="IPR011009">
    <property type="entry name" value="Kinase-like_dom_sf"/>
</dbReference>
<dbReference type="NCBIfam" id="NF003558">
    <property type="entry name" value="PRK05231.1"/>
    <property type="match status" value="1"/>
</dbReference>
<keyword evidence="1 8" id="KW-0028">Amino-acid biosynthesis</keyword>
<evidence type="ECO:0000256" key="1">
    <source>
        <dbReference type="ARBA" id="ARBA00022605"/>
    </source>
</evidence>
<dbReference type="CDD" id="cd05153">
    <property type="entry name" value="HomoserineK_II"/>
    <property type="match status" value="1"/>
</dbReference>
<gene>
    <name evidence="8" type="primary">thrB</name>
    <name evidence="11" type="ORF">AA309_21285</name>
</gene>
<evidence type="ECO:0000256" key="2">
    <source>
        <dbReference type="ARBA" id="ARBA00022679"/>
    </source>
</evidence>
<dbReference type="GO" id="GO:0005524">
    <property type="term" value="F:ATP binding"/>
    <property type="evidence" value="ECO:0007669"/>
    <property type="project" value="UniProtKB-KW"/>
</dbReference>
<dbReference type="NCBIfam" id="TIGR00938">
    <property type="entry name" value="thrB_alt"/>
    <property type="match status" value="1"/>
</dbReference>
<dbReference type="PANTHER" id="PTHR21064:SF6">
    <property type="entry name" value="AMINOGLYCOSIDE PHOSPHOTRANSFERASE DOMAIN-CONTAINING PROTEIN"/>
    <property type="match status" value="1"/>
</dbReference>
<evidence type="ECO:0000259" key="10">
    <source>
        <dbReference type="Pfam" id="PF01636"/>
    </source>
</evidence>
<dbReference type="InterPro" id="IPR050249">
    <property type="entry name" value="Pseudomonas-type_ThrB"/>
</dbReference>
<dbReference type="SUPFAM" id="SSF56112">
    <property type="entry name" value="Protein kinase-like (PK-like)"/>
    <property type="match status" value="1"/>
</dbReference>
<dbReference type="GO" id="GO:0004413">
    <property type="term" value="F:homoserine kinase activity"/>
    <property type="evidence" value="ECO:0007669"/>
    <property type="project" value="UniProtKB-UniRule"/>
</dbReference>
<keyword evidence="4 8" id="KW-0547">Nucleotide-binding</keyword>
<feature type="domain" description="Aminoglycoside phosphotransferase" evidence="10">
    <location>
        <begin position="27"/>
        <end position="257"/>
    </location>
</feature>
<dbReference type="RefSeq" id="WP_047191033.1">
    <property type="nucleotide sequence ID" value="NZ_LCYG01000057.1"/>
</dbReference>
<keyword evidence="5 8" id="KW-0418">Kinase</keyword>
<evidence type="ECO:0000313" key="11">
    <source>
        <dbReference type="EMBL" id="KLK91211.1"/>
    </source>
</evidence>
<comment type="similarity">
    <text evidence="7 8">Belongs to the pseudomonas-type ThrB family.</text>
</comment>
<sequence length="321" mass="35348">MAVYTEVGDEELASFLDTYDIGTVLSYKGIAEGVENTNYFLHTTKGSYILTLYEKRVREADLPFFLGLMQHLANKGLTCPLPVNNRQGRALSRVAGRPAVIITFLDGIAVRRPTAKHCESLGGALAKLHLAGQDFAMNRPNALSLDAWAPLFAQAEAQADTVSGGLAERTRRELAYLQEAWPKGLPTGIIHADLFTDNVFFIGSEVSGLIDFYFACTDAFAYDVAICLNAWCFEPDGSFNLTKGQAMLAGYQAVRALTSQEIEALPVLCRGSAMRFMLTRLVDWLNVPPGALVKPKDPLEYDRKLHFHTHVKHAREYGLGA</sequence>
<dbReference type="InterPro" id="IPR002575">
    <property type="entry name" value="Aminoglycoside_PTrfase"/>
</dbReference>
<dbReference type="OrthoDB" id="9777460at2"/>
<name>A0A0H1R8P0_9HYPH</name>
<dbReference type="HAMAP" id="MF_00301">
    <property type="entry name" value="Homoser_kinase_2"/>
    <property type="match status" value="1"/>
</dbReference>
<dbReference type="Pfam" id="PF01636">
    <property type="entry name" value="APH"/>
    <property type="match status" value="1"/>
</dbReference>
<proteinExistence type="inferred from homology"/>
<evidence type="ECO:0000256" key="7">
    <source>
        <dbReference type="ARBA" id="ARBA00038240"/>
    </source>
</evidence>
<dbReference type="EC" id="2.7.1.39" evidence="8 9"/>
<evidence type="ECO:0000256" key="3">
    <source>
        <dbReference type="ARBA" id="ARBA00022697"/>
    </source>
</evidence>
<reference evidence="11 12" key="1">
    <citation type="submission" date="2015-05" db="EMBL/GenBank/DDBJ databases">
        <title>Draft genome sequence of Microvirga vignae strain BR3299, a novel nitrogen fixing bacteria isolated from Brazil semi-aired region.</title>
        <authorList>
            <person name="Zilli J.E."/>
            <person name="Passos S.R."/>
            <person name="Leite J."/>
            <person name="Baldani J.I."/>
            <person name="Xavier G.R."/>
            <person name="Rumjaneck N.G."/>
            <person name="Simoes-Araujo J.L."/>
        </authorList>
    </citation>
    <scope>NUCLEOTIDE SEQUENCE [LARGE SCALE GENOMIC DNA]</scope>
    <source>
        <strain evidence="11 12">BR3299</strain>
    </source>
</reference>
<dbReference type="PATRIC" id="fig|1225564.3.peg.5606"/>
<dbReference type="STRING" id="1225564.AA309_21285"/>
<dbReference type="Gene3D" id="3.30.200.20">
    <property type="entry name" value="Phosphorylase Kinase, domain 1"/>
    <property type="match status" value="1"/>
</dbReference>
<dbReference type="UniPathway" id="UPA00050">
    <property type="reaction ID" value="UER00064"/>
</dbReference>
<organism evidence="11 12">
    <name type="scientific">Microvirga vignae</name>
    <dbReference type="NCBI Taxonomy" id="1225564"/>
    <lineage>
        <taxon>Bacteria</taxon>
        <taxon>Pseudomonadati</taxon>
        <taxon>Pseudomonadota</taxon>
        <taxon>Alphaproteobacteria</taxon>
        <taxon>Hyphomicrobiales</taxon>
        <taxon>Methylobacteriaceae</taxon>
        <taxon>Microvirga</taxon>
    </lineage>
</organism>
<evidence type="ECO:0000256" key="6">
    <source>
        <dbReference type="ARBA" id="ARBA00022840"/>
    </source>
</evidence>
<comment type="caution">
    <text evidence="11">The sequence shown here is derived from an EMBL/GenBank/DDBJ whole genome shotgun (WGS) entry which is preliminary data.</text>
</comment>
<evidence type="ECO:0000256" key="9">
    <source>
        <dbReference type="NCBIfam" id="TIGR00938"/>
    </source>
</evidence>
<protein>
    <recommendedName>
        <fullName evidence="8 9">Homoserine kinase</fullName>
        <shortName evidence="8">HK</shortName>
        <shortName evidence="8">HSK</shortName>
        <ecNumber evidence="8 9">2.7.1.39</ecNumber>
    </recommendedName>
</protein>
<dbReference type="Proteomes" id="UP000035489">
    <property type="component" value="Unassembled WGS sequence"/>
</dbReference>
<evidence type="ECO:0000256" key="8">
    <source>
        <dbReference type="HAMAP-Rule" id="MF_00301"/>
    </source>
</evidence>
<dbReference type="GO" id="GO:0009088">
    <property type="term" value="P:threonine biosynthetic process"/>
    <property type="evidence" value="ECO:0007669"/>
    <property type="project" value="UniProtKB-UniRule"/>
</dbReference>
<dbReference type="AlphaFoldDB" id="A0A0H1R8P0"/>
<keyword evidence="6 8" id="KW-0067">ATP-binding</keyword>
<comment type="catalytic activity">
    <reaction evidence="8">
        <text>L-homoserine + ATP = O-phospho-L-homoserine + ADP + H(+)</text>
        <dbReference type="Rhea" id="RHEA:13985"/>
        <dbReference type="ChEBI" id="CHEBI:15378"/>
        <dbReference type="ChEBI" id="CHEBI:30616"/>
        <dbReference type="ChEBI" id="CHEBI:57476"/>
        <dbReference type="ChEBI" id="CHEBI:57590"/>
        <dbReference type="ChEBI" id="CHEBI:456216"/>
        <dbReference type="EC" id="2.7.1.39"/>
    </reaction>
</comment>
<keyword evidence="3 8" id="KW-0791">Threonine biosynthesis</keyword>
<dbReference type="EMBL" id="LCYG01000057">
    <property type="protein sequence ID" value="KLK91211.1"/>
    <property type="molecule type" value="Genomic_DNA"/>
</dbReference>
<evidence type="ECO:0000313" key="12">
    <source>
        <dbReference type="Proteomes" id="UP000035489"/>
    </source>
</evidence>
<evidence type="ECO:0000256" key="5">
    <source>
        <dbReference type="ARBA" id="ARBA00022777"/>
    </source>
</evidence>
<comment type="pathway">
    <text evidence="8">Amino-acid biosynthesis; L-threonine biosynthesis; L-threonine from L-aspartate: step 4/5.</text>
</comment>
<accession>A0A0H1R8P0</accession>
<dbReference type="InterPro" id="IPR005280">
    <property type="entry name" value="Homoserine_kinase_II"/>
</dbReference>
<keyword evidence="2 8" id="KW-0808">Transferase</keyword>